<dbReference type="PANTHER" id="PTHR36582:SF2">
    <property type="entry name" value="ANTITOXIN PARD"/>
    <property type="match status" value="1"/>
</dbReference>
<comment type="similarity">
    <text evidence="1">Belongs to the ParD antitoxin family.</text>
</comment>
<dbReference type="NCBIfam" id="TIGR02606">
    <property type="entry name" value="antidote_CC2985"/>
    <property type="match status" value="1"/>
</dbReference>
<dbReference type="EMBL" id="CP021995">
    <property type="protein sequence ID" value="ASD26310.1"/>
    <property type="molecule type" value="Genomic_DNA"/>
</dbReference>
<dbReference type="InterPro" id="IPR010985">
    <property type="entry name" value="Ribbon_hlx_hlx"/>
</dbReference>
<proteinExistence type="inferred from homology"/>
<dbReference type="Pfam" id="PF03693">
    <property type="entry name" value="ParD_antitoxin"/>
    <property type="match status" value="1"/>
</dbReference>
<dbReference type="Proteomes" id="UP000197024">
    <property type="component" value="Chromosome"/>
</dbReference>
<evidence type="ECO:0000313" key="4">
    <source>
        <dbReference type="Proteomes" id="UP000197024"/>
    </source>
</evidence>
<dbReference type="PANTHER" id="PTHR36582">
    <property type="entry name" value="ANTITOXIN PARD"/>
    <property type="match status" value="1"/>
</dbReference>
<evidence type="ECO:0008006" key="5">
    <source>
        <dbReference type="Google" id="ProtNLM"/>
    </source>
</evidence>
<accession>A0A1Z3LVU0</accession>
<dbReference type="InterPro" id="IPR038296">
    <property type="entry name" value="ParD_sf"/>
</dbReference>
<keyword evidence="2" id="KW-1277">Toxin-antitoxin system</keyword>
<evidence type="ECO:0000256" key="2">
    <source>
        <dbReference type="ARBA" id="ARBA00022649"/>
    </source>
</evidence>
<dbReference type="SUPFAM" id="SSF47598">
    <property type="entry name" value="Ribbon-helix-helix"/>
    <property type="match status" value="1"/>
</dbReference>
<dbReference type="InterPro" id="IPR022789">
    <property type="entry name" value="ParD"/>
</dbReference>
<evidence type="ECO:0000313" key="3">
    <source>
        <dbReference type="EMBL" id="ASD26310.1"/>
    </source>
</evidence>
<protein>
    <recommendedName>
        <fullName evidence="5">Type II toxin-antitoxin system ParD family antitoxin</fullName>
    </recommendedName>
</protein>
<dbReference type="STRING" id="293.GCA_000988015_01931"/>
<evidence type="ECO:0000256" key="1">
    <source>
        <dbReference type="ARBA" id="ARBA00008580"/>
    </source>
</evidence>
<sequence>MTMTVELGALEQVVDNLVKQGRYGSKSEVLRTGVRLVQEHEARLTELLGKLEAGVTQAERGDVVSLNTAAERLRQRFEPSTPE</sequence>
<gene>
    <name evidence="3" type="ORF">CD943_05025</name>
</gene>
<organism evidence="3 4">
    <name type="scientific">Brevundimonas diminuta</name>
    <name type="common">Pseudomonas diminuta</name>
    <dbReference type="NCBI Taxonomy" id="293"/>
    <lineage>
        <taxon>Bacteria</taxon>
        <taxon>Pseudomonadati</taxon>
        <taxon>Pseudomonadota</taxon>
        <taxon>Alphaproteobacteria</taxon>
        <taxon>Caulobacterales</taxon>
        <taxon>Caulobacteraceae</taxon>
        <taxon>Brevundimonas</taxon>
    </lineage>
</organism>
<dbReference type="RefSeq" id="WP_088410333.1">
    <property type="nucleotide sequence ID" value="NZ_CP021995.1"/>
</dbReference>
<dbReference type="AlphaFoldDB" id="A0A1Z3LVU0"/>
<dbReference type="GO" id="GO:0006355">
    <property type="term" value="P:regulation of DNA-templated transcription"/>
    <property type="evidence" value="ECO:0007669"/>
    <property type="project" value="InterPro"/>
</dbReference>
<name>A0A1Z3LVU0_BREDI</name>
<dbReference type="Gene3D" id="6.10.10.120">
    <property type="entry name" value="Antitoxin ParD1-like"/>
    <property type="match status" value="1"/>
</dbReference>
<reference evidence="3 4" key="1">
    <citation type="submission" date="2017-06" db="EMBL/GenBank/DDBJ databases">
        <title>Biodegradation of gentamicin by bacterial consortia AMQD4 in synthetic medium and raw gentamicin sewage.</title>
        <authorList>
            <person name="Chang H."/>
            <person name="Feng Y."/>
            <person name="Li Z."/>
            <person name="Xue J."/>
            <person name="Cheng D."/>
        </authorList>
    </citation>
    <scope>NUCLEOTIDE SEQUENCE [LARGE SCALE GENOMIC DNA]</scope>
    <source>
        <strain evidence="3 4">BZC3</strain>
    </source>
</reference>
<reference evidence="3 4" key="2">
    <citation type="submission" date="2017-06" db="EMBL/GenBank/DDBJ databases">
        <authorList>
            <person name="Kim H.J."/>
            <person name="Triplett B.A."/>
        </authorList>
    </citation>
    <scope>NUCLEOTIDE SEQUENCE [LARGE SCALE GENOMIC DNA]</scope>
    <source>
        <strain evidence="3 4">BZC3</strain>
    </source>
</reference>